<organism evidence="1">
    <name type="scientific">Arundo donax</name>
    <name type="common">Giant reed</name>
    <name type="synonym">Donax arundinaceus</name>
    <dbReference type="NCBI Taxonomy" id="35708"/>
    <lineage>
        <taxon>Eukaryota</taxon>
        <taxon>Viridiplantae</taxon>
        <taxon>Streptophyta</taxon>
        <taxon>Embryophyta</taxon>
        <taxon>Tracheophyta</taxon>
        <taxon>Spermatophyta</taxon>
        <taxon>Magnoliopsida</taxon>
        <taxon>Liliopsida</taxon>
        <taxon>Poales</taxon>
        <taxon>Poaceae</taxon>
        <taxon>PACMAD clade</taxon>
        <taxon>Arundinoideae</taxon>
        <taxon>Arundineae</taxon>
        <taxon>Arundo</taxon>
    </lineage>
</organism>
<name>A0A0A9AIV5_ARUDO</name>
<protein>
    <submittedName>
        <fullName evidence="1">Uncharacterized protein</fullName>
    </submittedName>
</protein>
<reference evidence="1" key="1">
    <citation type="submission" date="2014-09" db="EMBL/GenBank/DDBJ databases">
        <authorList>
            <person name="Magalhaes I.L.F."/>
            <person name="Oliveira U."/>
            <person name="Santos F.R."/>
            <person name="Vidigal T.H.D.A."/>
            <person name="Brescovit A.D."/>
            <person name="Santos A.J."/>
        </authorList>
    </citation>
    <scope>NUCLEOTIDE SEQUENCE</scope>
    <source>
        <tissue evidence="1">Shoot tissue taken approximately 20 cm above the soil surface</tissue>
    </source>
</reference>
<dbReference type="AlphaFoldDB" id="A0A0A9AIV5"/>
<dbReference type="EMBL" id="GBRH01249005">
    <property type="protein sequence ID" value="JAD48890.1"/>
    <property type="molecule type" value="Transcribed_RNA"/>
</dbReference>
<evidence type="ECO:0000313" key="1">
    <source>
        <dbReference type="EMBL" id="JAD48890.1"/>
    </source>
</evidence>
<reference evidence="1" key="2">
    <citation type="journal article" date="2015" name="Data Brief">
        <title>Shoot transcriptome of the giant reed, Arundo donax.</title>
        <authorList>
            <person name="Barrero R.A."/>
            <person name="Guerrero F.D."/>
            <person name="Moolhuijzen P."/>
            <person name="Goolsby J.A."/>
            <person name="Tidwell J."/>
            <person name="Bellgard S.E."/>
            <person name="Bellgard M.I."/>
        </authorList>
    </citation>
    <scope>NUCLEOTIDE SEQUENCE</scope>
    <source>
        <tissue evidence="1">Shoot tissue taken approximately 20 cm above the soil surface</tissue>
    </source>
</reference>
<proteinExistence type="predicted"/>
<sequence>MGANRPRSLLEVYDYDRPP</sequence>
<accession>A0A0A9AIV5</accession>